<dbReference type="Proteomes" id="UP001165063">
    <property type="component" value="Unassembled WGS sequence"/>
</dbReference>
<feature type="compositionally biased region" description="Basic and acidic residues" evidence="1">
    <location>
        <begin position="68"/>
        <end position="82"/>
    </location>
</feature>
<dbReference type="EMBL" id="BSXU01008490">
    <property type="protein sequence ID" value="GME66635.1"/>
    <property type="molecule type" value="Genomic_DNA"/>
</dbReference>
<evidence type="ECO:0000313" key="3">
    <source>
        <dbReference type="Proteomes" id="UP001165063"/>
    </source>
</evidence>
<organism evidence="2 3">
    <name type="scientific">Ambrosiozyma monospora</name>
    <name type="common">Yeast</name>
    <name type="synonym">Endomycopsis monosporus</name>
    <dbReference type="NCBI Taxonomy" id="43982"/>
    <lineage>
        <taxon>Eukaryota</taxon>
        <taxon>Fungi</taxon>
        <taxon>Dikarya</taxon>
        <taxon>Ascomycota</taxon>
        <taxon>Saccharomycotina</taxon>
        <taxon>Pichiomycetes</taxon>
        <taxon>Pichiales</taxon>
        <taxon>Pichiaceae</taxon>
        <taxon>Ambrosiozyma</taxon>
    </lineage>
</organism>
<name>A0A9W6SUM2_AMBMO</name>
<evidence type="ECO:0000313" key="2">
    <source>
        <dbReference type="EMBL" id="GME66635.1"/>
    </source>
</evidence>
<reference evidence="2" key="1">
    <citation type="submission" date="2023-04" db="EMBL/GenBank/DDBJ databases">
        <title>Ambrosiozyma monospora NBRC 1965.</title>
        <authorList>
            <person name="Ichikawa N."/>
            <person name="Sato H."/>
            <person name="Tonouchi N."/>
        </authorList>
    </citation>
    <scope>NUCLEOTIDE SEQUENCE</scope>
    <source>
        <strain evidence="2">NBRC 1965</strain>
    </source>
</reference>
<keyword evidence="3" id="KW-1185">Reference proteome</keyword>
<proteinExistence type="predicted"/>
<accession>A0A9W6SUM2</accession>
<comment type="caution">
    <text evidence="2">The sequence shown here is derived from an EMBL/GenBank/DDBJ whole genome shotgun (WGS) entry which is preliminary data.</text>
</comment>
<gene>
    <name evidence="2" type="ORF">Amon01_000882600</name>
</gene>
<evidence type="ECO:0000256" key="1">
    <source>
        <dbReference type="SAM" id="MobiDB-lite"/>
    </source>
</evidence>
<feature type="region of interest" description="Disordered" evidence="1">
    <location>
        <begin position="1"/>
        <end position="107"/>
    </location>
</feature>
<dbReference type="AlphaFoldDB" id="A0A9W6SUM2"/>
<feature type="compositionally biased region" description="Polar residues" evidence="1">
    <location>
        <begin position="52"/>
        <end position="65"/>
    </location>
</feature>
<protein>
    <submittedName>
        <fullName evidence="2">Unnamed protein product</fullName>
    </submittedName>
</protein>
<sequence>MVQSLTKDVATKLTGLFDTHSNCSTSNEEKSSSLENQEDGDNTENLQKLEMDSSNVTLSDDTVSSNKRKIDALTQDDNKSTPDEDSLTRTPPTHKNKKLAEAEEEEHQKDIMIEELQKQIVEQNLKSAQLELQLNDYKNENSSLKQLTKIQQNRIQSHEHELNSLKQLTKIQQNHIQLYEQAINRIQQEEETELVYSSNLRYSLNLPWKRLYGLLLRNLILIYEMTGDKLKDKETHDVIAGLLMMLRKVSDSSDIDLQKAGDCLSAVTRLLELCSLYDGGANANLRLAVCNM</sequence>
<feature type="compositionally biased region" description="Basic and acidic residues" evidence="1">
    <location>
        <begin position="98"/>
        <end position="107"/>
    </location>
</feature>